<feature type="region of interest" description="Disordered" evidence="1">
    <location>
        <begin position="2044"/>
        <end position="2077"/>
    </location>
</feature>
<protein>
    <submittedName>
        <fullName evidence="2">Uncharacterized protein</fullName>
    </submittedName>
</protein>
<feature type="compositionally biased region" description="Polar residues" evidence="1">
    <location>
        <begin position="1057"/>
        <end position="1081"/>
    </location>
</feature>
<sequence length="2541" mass="291415">MPGKNHREVIGLYNNILNDKNGSKNAQKTLNFIAKHSGQQLSSEGIRTPVGLFYTSLLLSTLVPVRDRPNQQTAVKQTTAAFEANTYIVVRHEDNQTNIRSFASHSIVNRTRITPPFPENTTQVMLHQQTFTQLFFNLVDATHDWSLHIHKEAHQLAELLECRTTTRADLEKKWGLWEKYDSKDPSGKYHVQTICQKAIAKAQQKNNQLPEQGSGNQHFSFERKPNMPDQGASYFFAGDLVQKLRATFQTYLEKRKNQSIYDIKGMPTNLHNQLIEIFWGGLADLFAHFLNQHEHTSYTQEPVGRSSGSVIHYFLELLSRSFSGDYGEQVSASLEREKNLTDLVNTLPVNYSMSTNNSKKKPKNQKWKNQERNKQKRNKQKRKLRETTGKNVPVLNVEEVSFFTQLWQLAEDFSKTMDQYIKHLDVLQFLGAEASPISEEKIAKISIDTILKAKINRIVSAYLNNQTLLLSTSESLSPVWDDADIFQKRGETDTVNQNIKSFLCEQKILCNDSSNLEIILSAQKWVDEGGTNAEDRRNQIARMILKSSGLAEENLSDTRGKDIFQQWKNNNALMGFTFEEEMQASLNEPQIYAETTKVISQANVNQTSTSDSELEQVNKIVGSIITSAIPPTRFQEPLPIFYYDYELFQKRNKTSSVNKKMKDFFLNEGVEIHNISVNELVGAYQKWVRKEKFDQTAKEQFWMYFILKAYGIENLRLGEFISPTRLQRIFMQWKVNTLLEDYVYKEVTEGTLPYKLSQLETSLITQYQNQKKESDQIYVDFINDRPPTIDKSQPIIAVYYNELLFKERDKTSAVNEAVRKLLIKQDVTFRNLSASELVRGMQGWILEGKTYATISEREKKVAKLLQKEYGIIVKEVTEEEARQLLLQWENNNAQAGYTYKEISIAEIDKVQAGGNKKNHEINQKIRTFLSKNADDPIKQVASEPKKTPLTKLSKKQKSQLRKSVIDFLIERGVELKGDSPNELIQTITHWVLLEKETQKTLDFTKVKPLAKRLLGLKEDVVISEKEAESTLLKWMNSIAENDNSSLSTPKPYEDSQQEVTSTQIPVTTENPQKTTNATYDTGQWRNPNVMKQVKHFFINKGLLSKDPKKEQIMVAVGKWFTQEGSGMVFTNEKLQPLTKVILYELNLYGGKVGENISVNDAKSTVMKWVIENVLGSSVETYMLQKILESPENPSQFTIGHLRNLFEVDELKKTGFVSFHPLSVSLQQEKNLEKEEIIFKKLWVACVNQVLPNYFLETSALADELLVSDYGSLMQLMGATFLKSSGHLTHFNQTEIRILGAFFLEKVMEAGANTLEEWRILLIPALLATVQLEPDLLREALKNGNHQEVILQTFIGYWQRGYFKLMENQEIINNLFKKYQEAMLEWRRKKALAEEVANICLERGFPYTKYMLEQVYLGGREPCPEQWTPPNLEEWYTRLTKAVSESYFLFDKKLIEFALRSIDQQEIDFIFSEETHLYEGKAELKNEIHYTGGAPGTGGMLLINVKGRVTWWDTTLNLDKTDLFVAIQGDKERWYALKRLDKEGGYVIYRVDKDPLLYLKYGLLDHQDIWIHGYKKEGDMIRIGKNLYTFTNRVNRDKELSHGTEMQGLIETLSRTHSDHLYQQLYESGNDKTRNEQIWDVIKHFIPFYDCVTGIINQDAAEAVPSCIIDAILLIPVLGQITALNTKFALGMARAIIQGGIKNAIQKSAHFVPKMAEIRKVLINIVRYFDPGVELVIDGGRLVTKALLKWQNQARVSSEIKLLLERLEALEKNRAPVSQKIVMAHLPGNGLEVPVRRVKDHLYMQVTNLETEDVFGKLYMLKGKQLETFKGPVTFRADQIALLHRLKVKLDEKQVFVIVENMNSKAYGEGPILTVAKEGEETQHFITMNGELIPVKITPIKEHGVRFDVYDGEKIFSVNYNGVEWYFEAPTSPFVSKELEKQIAGMLDQFETLKNPSGLSAPDEKGLLWNELGRSYIKIVDHYIPLILLNKERNRYHLVKKNFNEAMTVLKFDTEMTQFRMETALEKQQMMRGIEEEGELLFYGGKSDTKKKSSSSSSLGEMPSTSHGGSLQMSETGVVTDYNKLPPSAGKGEEWTKHRNAIVYEEVAERTENPNVVLPPLSGFISTPTPAYLVNDAPIREGIIKRIKEYYDINFRVFTGLQSNTVPPFLKPFIEELSEEFRTAQDYFDRAILKCNITLCQATISETRLGEYLTKMFNLEEVVNKEEILRESLERLLAIAEKGEKFLQQTRDWGFENIWVVSSDLVQQGDSQVYYTSLNKFIPRAFAMRYDSECRMMILADSFHFNPDFDPAIELKTPIEEAVMHETTHLTSKTVDLMRYSFPSKGFRFSGKSILSSIHENFQAVVESEGFERFVAQLAKELKLPNLSKEAVARAIDVDPMLKVNFLLTDAEVVTIILRDFVEGRSYDDLVPTRVTRNTDKLGLGKGFMIQLLALDHIYNYQLLKKDLELIKSQEQVEVTSESAISSSITGNSTSSEIKQTTTRMKSFLNLKVTSIEESNIRNKTTLSQRSGKKKKELQSQL</sequence>
<evidence type="ECO:0000256" key="1">
    <source>
        <dbReference type="SAM" id="MobiDB-lite"/>
    </source>
</evidence>
<feature type="compositionally biased region" description="Polar residues" evidence="1">
    <location>
        <begin position="203"/>
        <end position="219"/>
    </location>
</feature>
<feature type="region of interest" description="Disordered" evidence="1">
    <location>
        <begin position="203"/>
        <end position="223"/>
    </location>
</feature>
<feature type="region of interest" description="Disordered" evidence="1">
    <location>
        <begin position="1042"/>
        <end position="1081"/>
    </location>
</feature>
<feature type="compositionally biased region" description="Polar residues" evidence="1">
    <location>
        <begin position="2062"/>
        <end position="2076"/>
    </location>
</feature>
<keyword evidence="3" id="KW-1185">Reference proteome</keyword>
<dbReference type="EMBL" id="NGMO01000001">
    <property type="protein sequence ID" value="OTP11911.1"/>
    <property type="molecule type" value="Genomic_DNA"/>
</dbReference>
<dbReference type="RefSeq" id="WP_086283138.1">
    <property type="nucleotide sequence ID" value="NZ_NGMO01000001.1"/>
</dbReference>
<dbReference type="Proteomes" id="UP000194933">
    <property type="component" value="Unassembled WGS sequence"/>
</dbReference>
<gene>
    <name evidence="2" type="ORF">A5844_000126</name>
</gene>
<dbReference type="NCBIfam" id="NF033898">
    <property type="entry name" value="QWxxN_dom"/>
    <property type="match status" value="3"/>
</dbReference>
<organism evidence="2 3">
    <name type="scientific">Candidatus Enterococcus wittei</name>
    <dbReference type="NCBI Taxonomy" id="1987383"/>
    <lineage>
        <taxon>Bacteria</taxon>
        <taxon>Bacillati</taxon>
        <taxon>Bacillota</taxon>
        <taxon>Bacilli</taxon>
        <taxon>Lactobacillales</taxon>
        <taxon>Enterococcaceae</taxon>
        <taxon>Enterococcus</taxon>
    </lineage>
</organism>
<reference evidence="2 3" key="1">
    <citation type="submission" date="2017-05" db="EMBL/GenBank/DDBJ databases">
        <title>The Genome Sequence of Enterococcus sp. 10A9_DIV0425.</title>
        <authorList>
            <consortium name="The Broad Institute Genomics Platform"/>
            <consortium name="The Broad Institute Genomic Center for Infectious Diseases"/>
            <person name="Earl A."/>
            <person name="Manson A."/>
            <person name="Schwartman J."/>
            <person name="Gilmore M."/>
            <person name="Abouelleil A."/>
            <person name="Cao P."/>
            <person name="Chapman S."/>
            <person name="Cusick C."/>
            <person name="Shea T."/>
            <person name="Young S."/>
            <person name="Neafsey D."/>
            <person name="Nusbaum C."/>
            <person name="Birren B."/>
        </authorList>
    </citation>
    <scope>NUCLEOTIDE SEQUENCE [LARGE SCALE GENOMIC DNA]</scope>
    <source>
        <strain evidence="2 3">10A9_DIV0425</strain>
    </source>
</reference>
<feature type="region of interest" description="Disordered" evidence="1">
    <location>
        <begin position="2521"/>
        <end position="2541"/>
    </location>
</feature>
<feature type="compositionally biased region" description="Basic residues" evidence="1">
    <location>
        <begin position="374"/>
        <end position="384"/>
    </location>
</feature>
<accession>A0A2C9XP18</accession>
<evidence type="ECO:0000313" key="2">
    <source>
        <dbReference type="EMBL" id="OTP11911.1"/>
    </source>
</evidence>
<evidence type="ECO:0000313" key="3">
    <source>
        <dbReference type="Proteomes" id="UP000194933"/>
    </source>
</evidence>
<dbReference type="STRING" id="1987383.A5844_000126"/>
<feature type="region of interest" description="Disordered" evidence="1">
    <location>
        <begin position="350"/>
        <end position="390"/>
    </location>
</feature>
<proteinExistence type="predicted"/>
<name>A0A2C9XP18_9ENTE</name>
<comment type="caution">
    <text evidence="2">The sequence shown here is derived from an EMBL/GenBank/DDBJ whole genome shotgun (WGS) entry which is preliminary data.</text>
</comment>